<dbReference type="InterPro" id="IPR008966">
    <property type="entry name" value="Adhesion_dom_sf"/>
</dbReference>
<feature type="chain" id="PRO_5042119102" evidence="5">
    <location>
        <begin position="23"/>
        <end position="184"/>
    </location>
</feature>
<dbReference type="Gene3D" id="2.60.40.1090">
    <property type="entry name" value="Fimbrial-type adhesion domain"/>
    <property type="match status" value="1"/>
</dbReference>
<proteinExistence type="inferred from homology"/>
<dbReference type="PANTHER" id="PTHR33420">
    <property type="entry name" value="FIMBRIAL SUBUNIT ELFA-RELATED"/>
    <property type="match status" value="1"/>
</dbReference>
<evidence type="ECO:0000313" key="9">
    <source>
        <dbReference type="Proteomes" id="UP000254849"/>
    </source>
</evidence>
<reference evidence="6 8" key="3">
    <citation type="journal article" date="2016" name="Genome Announc.">
        <title>Fully Closed Genome Sequences of Five Type Strains of the Genus Cronobacter and One Cronobacter sakazakii Strain.</title>
        <authorList>
            <person name="Moine D."/>
            <person name="Kassam M."/>
            <person name="Baert L."/>
            <person name="Tang Y."/>
            <person name="Barretto C."/>
            <person name="Ngom Bru C."/>
            <person name="Klijn A."/>
            <person name="Descombes P."/>
        </authorList>
    </citation>
    <scope>NUCLEOTIDE SEQUENCE [LARGE SCALE GENOMIC DNA]</scope>
    <source>
        <strain evidence="6 8">NCTC 9529</strain>
    </source>
</reference>
<dbReference type="GO" id="GO:0009289">
    <property type="term" value="C:pilus"/>
    <property type="evidence" value="ECO:0007669"/>
    <property type="project" value="UniProtKB-SubCell"/>
</dbReference>
<feature type="signal peptide" evidence="5">
    <location>
        <begin position="1"/>
        <end position="22"/>
    </location>
</feature>
<dbReference type="AlphaFoldDB" id="A0AAC8VTM5"/>
<dbReference type="EMBL" id="CP012257">
    <property type="protein sequence ID" value="ALB56758.1"/>
    <property type="molecule type" value="Genomic_DNA"/>
</dbReference>
<accession>A0AAC8VTM5</accession>
<evidence type="ECO:0000256" key="2">
    <source>
        <dbReference type="ARBA" id="ARBA00006671"/>
    </source>
</evidence>
<dbReference type="InterPro" id="IPR050263">
    <property type="entry name" value="Bact_Fimbrial_Adh_Pro"/>
</dbReference>
<evidence type="ECO:0000256" key="1">
    <source>
        <dbReference type="ARBA" id="ARBA00004561"/>
    </source>
</evidence>
<evidence type="ECO:0000256" key="3">
    <source>
        <dbReference type="ARBA" id="ARBA00022729"/>
    </source>
</evidence>
<dbReference type="KEGG" id="cui:AFK65_19555"/>
<evidence type="ECO:0000256" key="5">
    <source>
        <dbReference type="SAM" id="SignalP"/>
    </source>
</evidence>
<reference evidence="7 9" key="4">
    <citation type="submission" date="2018-06" db="EMBL/GenBank/DDBJ databases">
        <authorList>
            <consortium name="Pathogen Informatics"/>
            <person name="Doyle S."/>
        </authorList>
    </citation>
    <scope>NUCLEOTIDE SEQUENCE [LARGE SCALE GENOMIC DNA]</scope>
    <source>
        <strain evidence="9">NCTC 9529</strain>
        <strain evidence="7">NCTC9529</strain>
    </source>
</reference>
<dbReference type="InterPro" id="IPR036937">
    <property type="entry name" value="Adhesion_dom_fimbrial_sf"/>
</dbReference>
<sequence length="184" mass="19293">MNKKHLTGLFFATLLSSGIANAATNDIPATVSITGKVNAKLDRCQVTLNKETVSLYTHVSELVNQGSNATAPEMTNIHISNVGEGDSCAKAAQDGHISVRFIGKADDADGTTLANSYLSQNSAKGIGMGIFREDNTPVAINSDTLLVPDATGKTVFGIQAVKLTNQTVSPGTLYGSLIVQIERL</sequence>
<gene>
    <name evidence="6" type="ORF">AFK65_19555</name>
    <name evidence="7" type="ORF">NCTC9529_04003</name>
</gene>
<keyword evidence="9" id="KW-1185">Reference proteome</keyword>
<protein>
    <submittedName>
        <fullName evidence="7">P pilus assembly protein, pilin FimA</fullName>
    </submittedName>
</protein>
<evidence type="ECO:0000313" key="6">
    <source>
        <dbReference type="EMBL" id="ALB56758.1"/>
    </source>
</evidence>
<evidence type="ECO:0000256" key="4">
    <source>
        <dbReference type="ARBA" id="ARBA00023263"/>
    </source>
</evidence>
<evidence type="ECO:0000313" key="8">
    <source>
        <dbReference type="Proteomes" id="UP000061974"/>
    </source>
</evidence>
<dbReference type="EMBL" id="UFYH01000001">
    <property type="protein sequence ID" value="STD17010.1"/>
    <property type="molecule type" value="Genomic_DNA"/>
</dbReference>
<dbReference type="PANTHER" id="PTHR33420:SF3">
    <property type="entry name" value="FIMBRIAL SUBUNIT ELFA"/>
    <property type="match status" value="1"/>
</dbReference>
<comment type="subcellular location">
    <subcellularLocation>
        <location evidence="1">Fimbrium</location>
    </subcellularLocation>
</comment>
<dbReference type="SUPFAM" id="SSF49401">
    <property type="entry name" value="Bacterial adhesins"/>
    <property type="match status" value="1"/>
</dbReference>
<dbReference type="Proteomes" id="UP000254849">
    <property type="component" value="Unassembled WGS sequence"/>
</dbReference>
<evidence type="ECO:0000313" key="7">
    <source>
        <dbReference type="EMBL" id="STD17010.1"/>
    </source>
</evidence>
<dbReference type="RefSeq" id="WP_007703403.1">
    <property type="nucleotide sequence ID" value="NZ_AJKW01000023.1"/>
</dbReference>
<reference evidence="8" key="1">
    <citation type="submission" date="2015-07" db="EMBL/GenBank/DDBJ databases">
        <authorList>
            <person name="Moine D."/>
            <person name="Kassam M."/>
        </authorList>
    </citation>
    <scope>NUCLEOTIDE SEQUENCE [LARGE SCALE GENOMIC DNA]</scope>
    <source>
        <strain evidence="8">NCTC 9529</strain>
    </source>
</reference>
<comment type="similarity">
    <text evidence="2">Belongs to the fimbrial protein family.</text>
</comment>
<dbReference type="Proteomes" id="UP000061974">
    <property type="component" value="Chromosome"/>
</dbReference>
<reference evidence="8" key="2">
    <citation type="submission" date="2015-09" db="EMBL/GenBank/DDBJ databases">
        <title>Cronobacter genome sequencing and assembly.</title>
        <authorList>
            <person name="Descombes P."/>
            <person name="Baert L."/>
            <person name="Ngom-Bru C."/>
            <person name="Barretto C."/>
        </authorList>
    </citation>
    <scope>NUCLEOTIDE SEQUENCE [LARGE SCALE GENOMIC DNA]</scope>
    <source>
        <strain evidence="8">NCTC 9529</strain>
    </source>
</reference>
<name>A0AAC8VTM5_9ENTR</name>
<dbReference type="GO" id="GO:0043709">
    <property type="term" value="P:cell adhesion involved in single-species biofilm formation"/>
    <property type="evidence" value="ECO:0007669"/>
    <property type="project" value="TreeGrafter"/>
</dbReference>
<keyword evidence="4" id="KW-0281">Fimbrium</keyword>
<organism evidence="6 8">
    <name type="scientific">Cronobacter universalis NCTC 9529</name>
    <dbReference type="NCBI Taxonomy" id="1074000"/>
    <lineage>
        <taxon>Bacteria</taxon>
        <taxon>Pseudomonadati</taxon>
        <taxon>Pseudomonadota</taxon>
        <taxon>Gammaproteobacteria</taxon>
        <taxon>Enterobacterales</taxon>
        <taxon>Enterobacteriaceae</taxon>
        <taxon>Cronobacter</taxon>
    </lineage>
</organism>
<keyword evidence="3 5" id="KW-0732">Signal</keyword>